<feature type="compositionally biased region" description="Basic and acidic residues" evidence="1">
    <location>
        <begin position="230"/>
        <end position="245"/>
    </location>
</feature>
<evidence type="ECO:0000313" key="2">
    <source>
        <dbReference type="EMBL" id="KAJ4388218.1"/>
    </source>
</evidence>
<keyword evidence="3" id="KW-1185">Reference proteome</keyword>
<dbReference type="OrthoDB" id="5201397at2759"/>
<proteinExistence type="predicted"/>
<gene>
    <name evidence="2" type="ORF">N0V93_008825</name>
</gene>
<dbReference type="AlphaFoldDB" id="A0A9W9CV52"/>
<name>A0A9W9CV52_9PEZI</name>
<reference evidence="2" key="1">
    <citation type="submission" date="2022-10" db="EMBL/GenBank/DDBJ databases">
        <title>Tapping the CABI collections for fungal endophytes: first genome assemblies for Collariella, Neodidymelliopsis, Ascochyta clinopodiicola, Didymella pomorum, Didymosphaeria variabile, Neocosmospora piperis and Neocucurbitaria cava.</title>
        <authorList>
            <person name="Hill R."/>
        </authorList>
    </citation>
    <scope>NUCLEOTIDE SEQUENCE</scope>
    <source>
        <strain evidence="2">IMI 355082</strain>
    </source>
</reference>
<feature type="region of interest" description="Disordered" evidence="1">
    <location>
        <begin position="227"/>
        <end position="248"/>
    </location>
</feature>
<evidence type="ECO:0000256" key="1">
    <source>
        <dbReference type="SAM" id="MobiDB-lite"/>
    </source>
</evidence>
<organism evidence="2 3">
    <name type="scientific">Gnomoniopsis smithogilvyi</name>
    <dbReference type="NCBI Taxonomy" id="1191159"/>
    <lineage>
        <taxon>Eukaryota</taxon>
        <taxon>Fungi</taxon>
        <taxon>Dikarya</taxon>
        <taxon>Ascomycota</taxon>
        <taxon>Pezizomycotina</taxon>
        <taxon>Sordariomycetes</taxon>
        <taxon>Sordariomycetidae</taxon>
        <taxon>Diaporthales</taxon>
        <taxon>Gnomoniaceae</taxon>
        <taxon>Gnomoniopsis</taxon>
    </lineage>
</organism>
<sequence>MDLSQYVALIDGKLDELKAPAATLSVSAPLSEQYHQPPPKQIRRLEDAGYTFKFDTDDELWKDQKTCLISLPHAAPDRFIVRLAVDVSQGMIIIYEAWNRYHDTIKTMKLRDMIMSVWTLKAEQDATTLKWIKYSNVVEFNTMIALDEIYDKIFPRGQDDLYIPETGGIRKTRQAYCKLMINSPFAAGAKKMLREYFTEKGTVNAFFISKSDAGLRSLFIFMGSSAHSSDQSKDLNESSEERSESYSDLGGGTLYNSLQRLRRRLSSRLLEEDWVLLGPDNWADNDTLDGDWVIVGPDD</sequence>
<accession>A0A9W9CV52</accession>
<dbReference type="Proteomes" id="UP001140453">
    <property type="component" value="Unassembled WGS sequence"/>
</dbReference>
<dbReference type="EMBL" id="JAPEVB010000005">
    <property type="protein sequence ID" value="KAJ4388218.1"/>
    <property type="molecule type" value="Genomic_DNA"/>
</dbReference>
<comment type="caution">
    <text evidence="2">The sequence shown here is derived from an EMBL/GenBank/DDBJ whole genome shotgun (WGS) entry which is preliminary data.</text>
</comment>
<protein>
    <submittedName>
        <fullName evidence="2">Uncharacterized protein</fullName>
    </submittedName>
</protein>
<evidence type="ECO:0000313" key="3">
    <source>
        <dbReference type="Proteomes" id="UP001140453"/>
    </source>
</evidence>